<reference evidence="2 3" key="1">
    <citation type="submission" date="2022-04" db="EMBL/GenBank/DDBJ databases">
        <title>Hymenobacter sp. isolated from the air.</title>
        <authorList>
            <person name="Won M."/>
            <person name="Lee C.-M."/>
            <person name="Woen H.-Y."/>
            <person name="Kwon S.-W."/>
        </authorList>
    </citation>
    <scope>NUCLEOTIDE SEQUENCE [LARGE SCALE GENOMIC DNA]</scope>
    <source>
        <strain evidence="3">5413 J-13</strain>
    </source>
</reference>
<accession>A0A8T9SYH6</accession>
<feature type="signal peptide" evidence="1">
    <location>
        <begin position="1"/>
        <end position="25"/>
    </location>
</feature>
<name>A0A8T9SYH6_9BACT</name>
<dbReference type="AlphaFoldDB" id="A0A8T9SYH6"/>
<dbReference type="KEGG" id="haei:MUN82_04935"/>
<keyword evidence="1" id="KW-0732">Signal</keyword>
<sequence>MSPRLTPICASLRSRRLAWSLLAVASVVGCTHQPDAATPLATRPTLAPLATATYAGEYRWGRPEADESGGILIVYPESDSTVLFQVDANDGPPAYHLVSVMGRATLRHDTAYYFVKAPGDEQGCQLRLAFAPTAATVISVRGYTEDCLFGSSFTPDETYRRVSRQVPTYVLDSAGDTLRFAQLPPEQLQYAQHLTRR</sequence>
<evidence type="ECO:0000256" key="1">
    <source>
        <dbReference type="SAM" id="SignalP"/>
    </source>
</evidence>
<feature type="chain" id="PRO_5035746806" description="Lipoprotein" evidence="1">
    <location>
        <begin position="26"/>
        <end position="197"/>
    </location>
</feature>
<protein>
    <recommendedName>
        <fullName evidence="4">Lipoprotein</fullName>
    </recommendedName>
</protein>
<evidence type="ECO:0000313" key="3">
    <source>
        <dbReference type="Proteomes" id="UP000829925"/>
    </source>
</evidence>
<organism evidence="2 3">
    <name type="scientific">Hymenobacter aerilatus</name>
    <dbReference type="NCBI Taxonomy" id="2932251"/>
    <lineage>
        <taxon>Bacteria</taxon>
        <taxon>Pseudomonadati</taxon>
        <taxon>Bacteroidota</taxon>
        <taxon>Cytophagia</taxon>
        <taxon>Cytophagales</taxon>
        <taxon>Hymenobacteraceae</taxon>
        <taxon>Hymenobacter</taxon>
    </lineage>
</organism>
<evidence type="ECO:0000313" key="2">
    <source>
        <dbReference type="EMBL" id="UOR06441.1"/>
    </source>
</evidence>
<dbReference type="EMBL" id="CP095053">
    <property type="protein sequence ID" value="UOR06441.1"/>
    <property type="molecule type" value="Genomic_DNA"/>
</dbReference>
<dbReference type="RefSeq" id="WP_245095419.1">
    <property type="nucleotide sequence ID" value="NZ_CP095053.1"/>
</dbReference>
<evidence type="ECO:0008006" key="4">
    <source>
        <dbReference type="Google" id="ProtNLM"/>
    </source>
</evidence>
<proteinExistence type="predicted"/>
<dbReference type="Proteomes" id="UP000829925">
    <property type="component" value="Chromosome"/>
</dbReference>
<gene>
    <name evidence="2" type="ORF">MUN82_04935</name>
</gene>
<dbReference type="PROSITE" id="PS51257">
    <property type="entry name" value="PROKAR_LIPOPROTEIN"/>
    <property type="match status" value="1"/>
</dbReference>
<keyword evidence="3" id="KW-1185">Reference proteome</keyword>